<feature type="domain" description="Cation efflux protein cytoplasmic" evidence="10">
    <location>
        <begin position="203"/>
        <end position="274"/>
    </location>
</feature>
<keyword evidence="4 8" id="KW-0812">Transmembrane</keyword>
<dbReference type="GO" id="GO:0005385">
    <property type="term" value="F:zinc ion transmembrane transporter activity"/>
    <property type="evidence" value="ECO:0007669"/>
    <property type="project" value="TreeGrafter"/>
</dbReference>
<evidence type="ECO:0000313" key="11">
    <source>
        <dbReference type="EMBL" id="HGW91824.1"/>
    </source>
</evidence>
<dbReference type="InterPro" id="IPR058533">
    <property type="entry name" value="Cation_efflux_TM"/>
</dbReference>
<feature type="transmembrane region" description="Helical" evidence="8">
    <location>
        <begin position="143"/>
        <end position="162"/>
    </location>
</feature>
<dbReference type="NCBIfam" id="TIGR01297">
    <property type="entry name" value="CDF"/>
    <property type="match status" value="1"/>
</dbReference>
<dbReference type="AlphaFoldDB" id="A0A7C4Y9Y4"/>
<evidence type="ECO:0000256" key="2">
    <source>
        <dbReference type="ARBA" id="ARBA00008873"/>
    </source>
</evidence>
<evidence type="ECO:0000259" key="10">
    <source>
        <dbReference type="Pfam" id="PF16916"/>
    </source>
</evidence>
<reference evidence="11" key="1">
    <citation type="journal article" date="2020" name="mSystems">
        <title>Genome- and Community-Level Interaction Insights into Carbon Utilization and Element Cycling Functions of Hydrothermarchaeota in Hydrothermal Sediment.</title>
        <authorList>
            <person name="Zhou Z."/>
            <person name="Liu Y."/>
            <person name="Xu W."/>
            <person name="Pan J."/>
            <person name="Luo Z.H."/>
            <person name="Li M."/>
        </authorList>
    </citation>
    <scope>NUCLEOTIDE SEQUENCE [LARGE SCALE GENOMIC DNA]</scope>
    <source>
        <strain evidence="11">SpSt-780</strain>
    </source>
</reference>
<evidence type="ECO:0000256" key="1">
    <source>
        <dbReference type="ARBA" id="ARBA00004141"/>
    </source>
</evidence>
<keyword evidence="6" id="KW-0406">Ion transport</keyword>
<feature type="transmembrane region" description="Helical" evidence="8">
    <location>
        <begin position="112"/>
        <end position="131"/>
    </location>
</feature>
<comment type="caution">
    <text evidence="11">The sequence shown here is derived from an EMBL/GenBank/DDBJ whole genome shotgun (WGS) entry which is preliminary data.</text>
</comment>
<dbReference type="PANTHER" id="PTHR11562:SF17">
    <property type="entry name" value="RE54080P-RELATED"/>
    <property type="match status" value="1"/>
</dbReference>
<dbReference type="EMBL" id="DTHG01000058">
    <property type="protein sequence ID" value="HGW91824.1"/>
    <property type="molecule type" value="Genomic_DNA"/>
</dbReference>
<dbReference type="InterPro" id="IPR027469">
    <property type="entry name" value="Cation_efflux_TMD_sf"/>
</dbReference>
<dbReference type="PANTHER" id="PTHR11562">
    <property type="entry name" value="CATION EFFLUX PROTEIN/ ZINC TRANSPORTER"/>
    <property type="match status" value="1"/>
</dbReference>
<evidence type="ECO:0000256" key="8">
    <source>
        <dbReference type="SAM" id="Phobius"/>
    </source>
</evidence>
<feature type="transmembrane region" description="Helical" evidence="8">
    <location>
        <begin position="12"/>
        <end position="30"/>
    </location>
</feature>
<proteinExistence type="inferred from homology"/>
<gene>
    <name evidence="11" type="ORF">ENV67_04710</name>
</gene>
<keyword evidence="7 8" id="KW-0472">Membrane</keyword>
<dbReference type="SUPFAM" id="SSF160240">
    <property type="entry name" value="Cation efflux protein cytoplasmic domain-like"/>
    <property type="match status" value="1"/>
</dbReference>
<protein>
    <submittedName>
        <fullName evidence="11">Cation transporter</fullName>
    </submittedName>
</protein>
<feature type="transmembrane region" description="Helical" evidence="8">
    <location>
        <begin position="72"/>
        <end position="92"/>
    </location>
</feature>
<dbReference type="Pfam" id="PF16916">
    <property type="entry name" value="ZT_dimer"/>
    <property type="match status" value="1"/>
</dbReference>
<comment type="similarity">
    <text evidence="2">Belongs to the cation diffusion facilitator (CDF) transporter (TC 2.A.4) family. SLC30A subfamily.</text>
</comment>
<evidence type="ECO:0000256" key="7">
    <source>
        <dbReference type="ARBA" id="ARBA00023136"/>
    </source>
</evidence>
<accession>A0A7C4Y9Y4</accession>
<evidence type="ECO:0000256" key="3">
    <source>
        <dbReference type="ARBA" id="ARBA00022448"/>
    </source>
</evidence>
<comment type="subcellular location">
    <subcellularLocation>
        <location evidence="1">Membrane</location>
        <topology evidence="1">Multi-pass membrane protein</topology>
    </subcellularLocation>
</comment>
<dbReference type="InterPro" id="IPR002524">
    <property type="entry name" value="Cation_efflux"/>
</dbReference>
<sequence length="296" mass="33666">MKKKDYRKTLTYSILITFSFIIFEIIGGLLSHSLSLLSDAGHMARDCLSLIITYIALRLSSSSPDEKKTFGLHRLEVISALINGFLLFVYSGFMIKEGIQRIITNIWIEPDIMLIIGFIGLIVNVIVFFMLHGSHDLNIKSALLHVLGDLFSSIAVVIGAVLIKFTGFKLVDPFLGIFISLFLLISSSMIIKDAFIILLQFAPTGINIDKIIDDLMSVKGVKDVHNIHIWSLCSNITIFDSHILTDINDTDELERIKSKIKEILEKNYKIFYSTLEFEWEICDKKHKINDINHREK</sequence>
<feature type="domain" description="Cation efflux protein transmembrane" evidence="9">
    <location>
        <begin position="10"/>
        <end position="199"/>
    </location>
</feature>
<dbReference type="GO" id="GO:0005886">
    <property type="term" value="C:plasma membrane"/>
    <property type="evidence" value="ECO:0007669"/>
    <property type="project" value="TreeGrafter"/>
</dbReference>
<evidence type="ECO:0000256" key="6">
    <source>
        <dbReference type="ARBA" id="ARBA00023065"/>
    </source>
</evidence>
<dbReference type="InterPro" id="IPR036837">
    <property type="entry name" value="Cation_efflux_CTD_sf"/>
</dbReference>
<evidence type="ECO:0000256" key="4">
    <source>
        <dbReference type="ARBA" id="ARBA00022692"/>
    </source>
</evidence>
<evidence type="ECO:0000259" key="9">
    <source>
        <dbReference type="Pfam" id="PF01545"/>
    </source>
</evidence>
<name>A0A7C4Y9Y4_UNCW3</name>
<feature type="transmembrane region" description="Helical" evidence="8">
    <location>
        <begin position="174"/>
        <end position="191"/>
    </location>
</feature>
<dbReference type="Pfam" id="PF01545">
    <property type="entry name" value="Cation_efflux"/>
    <property type="match status" value="1"/>
</dbReference>
<evidence type="ECO:0000256" key="5">
    <source>
        <dbReference type="ARBA" id="ARBA00022989"/>
    </source>
</evidence>
<organism evidence="11">
    <name type="scientific">candidate division WOR-3 bacterium</name>
    <dbReference type="NCBI Taxonomy" id="2052148"/>
    <lineage>
        <taxon>Bacteria</taxon>
        <taxon>Bacteria division WOR-3</taxon>
    </lineage>
</organism>
<dbReference type="InterPro" id="IPR027470">
    <property type="entry name" value="Cation_efflux_CTD"/>
</dbReference>
<keyword evidence="3" id="KW-0813">Transport</keyword>
<dbReference type="InterPro" id="IPR050681">
    <property type="entry name" value="CDF/SLC30A"/>
</dbReference>
<dbReference type="Gene3D" id="1.20.1510.10">
    <property type="entry name" value="Cation efflux protein transmembrane domain"/>
    <property type="match status" value="1"/>
</dbReference>
<keyword evidence="5 8" id="KW-1133">Transmembrane helix</keyword>
<dbReference type="SUPFAM" id="SSF161111">
    <property type="entry name" value="Cation efflux protein transmembrane domain-like"/>
    <property type="match status" value="1"/>
</dbReference>